<evidence type="ECO:0000256" key="4">
    <source>
        <dbReference type="ARBA" id="ARBA00022723"/>
    </source>
</evidence>
<evidence type="ECO:0000256" key="2">
    <source>
        <dbReference type="ARBA" id="ARBA00022679"/>
    </source>
</evidence>
<keyword evidence="5" id="KW-0547">Nucleotide-binding</keyword>
<dbReference type="InterPro" id="IPR052038">
    <property type="entry name" value="Type-VII_TA_antitoxin"/>
</dbReference>
<keyword evidence="4" id="KW-0479">Metal-binding</keyword>
<dbReference type="EMBL" id="FQYI01000001">
    <property type="protein sequence ID" value="SHI39213.1"/>
    <property type="molecule type" value="Genomic_DNA"/>
</dbReference>
<name>A0A1M6ASL1_9FLAO</name>
<protein>
    <recommendedName>
        <fullName evidence="8">Polymerase beta nucleotidyltransferase domain-containing protein</fullName>
    </recommendedName>
</protein>
<dbReference type="RefSeq" id="WP_227411484.1">
    <property type="nucleotide sequence ID" value="NZ_CP063145.1"/>
</dbReference>
<dbReference type="Proteomes" id="UP000184335">
    <property type="component" value="Unassembled WGS sequence"/>
</dbReference>
<feature type="domain" description="Polymerase beta nucleotidyltransferase" evidence="8">
    <location>
        <begin position="10"/>
        <end position="97"/>
    </location>
</feature>
<dbReference type="InterPro" id="IPR041633">
    <property type="entry name" value="Polbeta"/>
</dbReference>
<gene>
    <name evidence="9" type="ORF">SAMN05443429_101395</name>
</gene>
<dbReference type="SUPFAM" id="SSF81301">
    <property type="entry name" value="Nucleotidyltransferase"/>
    <property type="match status" value="1"/>
</dbReference>
<dbReference type="Pfam" id="PF18765">
    <property type="entry name" value="Polbeta"/>
    <property type="match status" value="1"/>
</dbReference>
<evidence type="ECO:0000259" key="8">
    <source>
        <dbReference type="Pfam" id="PF18765"/>
    </source>
</evidence>
<keyword evidence="7" id="KW-0460">Magnesium</keyword>
<accession>A0A1M6ASL1</accession>
<organism evidence="9 10">
    <name type="scientific">Cruoricaptor ignavus</name>
    <dbReference type="NCBI Taxonomy" id="1118202"/>
    <lineage>
        <taxon>Bacteria</taxon>
        <taxon>Pseudomonadati</taxon>
        <taxon>Bacteroidota</taxon>
        <taxon>Flavobacteriia</taxon>
        <taxon>Flavobacteriales</taxon>
        <taxon>Weeksellaceae</taxon>
        <taxon>Cruoricaptor</taxon>
    </lineage>
</organism>
<evidence type="ECO:0000256" key="7">
    <source>
        <dbReference type="ARBA" id="ARBA00022842"/>
    </source>
</evidence>
<dbReference type="STRING" id="1118202.SAMN05443429_101395"/>
<evidence type="ECO:0000256" key="3">
    <source>
        <dbReference type="ARBA" id="ARBA00022695"/>
    </source>
</evidence>
<dbReference type="PANTHER" id="PTHR33571:SF14">
    <property type="entry name" value="PROTEIN ADENYLYLTRANSFERASE MJ0435-RELATED"/>
    <property type="match status" value="1"/>
</dbReference>
<dbReference type="InterPro" id="IPR043519">
    <property type="entry name" value="NT_sf"/>
</dbReference>
<evidence type="ECO:0000313" key="10">
    <source>
        <dbReference type="Proteomes" id="UP000184335"/>
    </source>
</evidence>
<evidence type="ECO:0000313" key="9">
    <source>
        <dbReference type="EMBL" id="SHI39213.1"/>
    </source>
</evidence>
<dbReference type="Gene3D" id="3.30.460.10">
    <property type="entry name" value="Beta Polymerase, domain 2"/>
    <property type="match status" value="1"/>
</dbReference>
<reference evidence="9 10" key="1">
    <citation type="submission" date="2016-11" db="EMBL/GenBank/DDBJ databases">
        <authorList>
            <person name="Jaros S."/>
            <person name="Januszkiewicz K."/>
            <person name="Wedrychowicz H."/>
        </authorList>
    </citation>
    <scope>NUCLEOTIDE SEQUENCE [LARGE SCALE GENOMIC DNA]</scope>
    <source>
        <strain evidence="9 10">DSM 25479</strain>
    </source>
</reference>
<comment type="cofactor">
    <cofactor evidence="1">
        <name>Mg(2+)</name>
        <dbReference type="ChEBI" id="CHEBI:18420"/>
    </cofactor>
</comment>
<dbReference type="CDD" id="cd05403">
    <property type="entry name" value="NT_KNTase_like"/>
    <property type="match status" value="1"/>
</dbReference>
<dbReference type="GO" id="GO:0046872">
    <property type="term" value="F:metal ion binding"/>
    <property type="evidence" value="ECO:0007669"/>
    <property type="project" value="UniProtKB-KW"/>
</dbReference>
<keyword evidence="10" id="KW-1185">Reference proteome</keyword>
<evidence type="ECO:0000256" key="1">
    <source>
        <dbReference type="ARBA" id="ARBA00001946"/>
    </source>
</evidence>
<evidence type="ECO:0000256" key="6">
    <source>
        <dbReference type="ARBA" id="ARBA00022840"/>
    </source>
</evidence>
<proteinExistence type="predicted"/>
<dbReference type="PANTHER" id="PTHR33571">
    <property type="entry name" value="SSL8005 PROTEIN"/>
    <property type="match status" value="1"/>
</dbReference>
<dbReference type="GO" id="GO:0005524">
    <property type="term" value="F:ATP binding"/>
    <property type="evidence" value="ECO:0007669"/>
    <property type="project" value="UniProtKB-KW"/>
</dbReference>
<keyword evidence="3" id="KW-0548">Nucleotidyltransferase</keyword>
<evidence type="ECO:0000256" key="5">
    <source>
        <dbReference type="ARBA" id="ARBA00022741"/>
    </source>
</evidence>
<dbReference type="GO" id="GO:0016779">
    <property type="term" value="F:nucleotidyltransferase activity"/>
    <property type="evidence" value="ECO:0007669"/>
    <property type="project" value="UniProtKB-KW"/>
</dbReference>
<dbReference type="AlphaFoldDB" id="A0A1M6ASL1"/>
<keyword evidence="2" id="KW-0808">Transferase</keyword>
<sequence>MIMITQTQSNKIIEILKPYNPKKIGVFGSFARGENLEGSDLDILYEFAEPISLFKKFEIQEALEENLKTSVDLVSEKYLHPLLREEIYRDLKIIYEN</sequence>
<keyword evidence="6" id="KW-0067">ATP-binding</keyword>